<name>A0A3B6VJH5_BRAPL</name>
<evidence type="ECO:0000313" key="3">
    <source>
        <dbReference type="Proteomes" id="UP000010793"/>
    </source>
</evidence>
<protein>
    <submittedName>
        <fullName evidence="2">Uncharacterized protein</fullName>
    </submittedName>
</protein>
<evidence type="ECO:0000256" key="1">
    <source>
        <dbReference type="SAM" id="Phobius"/>
    </source>
</evidence>
<accession>A0A3B6VJH5</accession>
<keyword evidence="1" id="KW-1133">Transmembrane helix</keyword>
<reference evidence="2 3" key="1">
    <citation type="journal article" date="2013" name="Genome Announc.">
        <title>Complete Genome Sequence of the Porcine Strain Brachyspira pilosicoli P43/6/78(T.).</title>
        <authorList>
            <person name="Lin C."/>
            <person name="den Bakker H.C."/>
            <person name="Suzuki H."/>
            <person name="Lefebure T."/>
            <person name="Ponnala L."/>
            <person name="Sun Q."/>
            <person name="Stanhope M.J."/>
            <person name="Wiedmann M."/>
            <person name="Duhamel G.E."/>
        </authorList>
    </citation>
    <scope>NUCLEOTIDE SEQUENCE [LARGE SCALE GENOMIC DNA]</scope>
    <source>
        <strain evidence="2 3">P43/6/78</strain>
    </source>
</reference>
<keyword evidence="1" id="KW-0472">Membrane</keyword>
<feature type="transmembrane region" description="Helical" evidence="1">
    <location>
        <begin position="6"/>
        <end position="28"/>
    </location>
</feature>
<dbReference type="EMBL" id="CP002873">
    <property type="protein sequence ID" value="AGA66083.1"/>
    <property type="molecule type" value="Genomic_DNA"/>
</dbReference>
<keyword evidence="3" id="KW-1185">Reference proteome</keyword>
<proteinExistence type="predicted"/>
<dbReference type="Proteomes" id="UP000010793">
    <property type="component" value="Chromosome"/>
</dbReference>
<dbReference type="AlphaFoldDB" id="A0A3B6VJH5"/>
<dbReference type="KEGG" id="bpip:BPP43_03965"/>
<dbReference type="RefSeq" id="WP_015274210.1">
    <property type="nucleotide sequence ID" value="NC_019908.1"/>
</dbReference>
<keyword evidence="1" id="KW-0812">Transmembrane</keyword>
<organism evidence="2 3">
    <name type="scientific">Brachyspira pilosicoli P43/6/78</name>
    <dbReference type="NCBI Taxonomy" id="1042417"/>
    <lineage>
        <taxon>Bacteria</taxon>
        <taxon>Pseudomonadati</taxon>
        <taxon>Spirochaetota</taxon>
        <taxon>Spirochaetia</taxon>
        <taxon>Brachyspirales</taxon>
        <taxon>Brachyspiraceae</taxon>
        <taxon>Brachyspira</taxon>
    </lineage>
</organism>
<gene>
    <name evidence="2" type="ORF">BPP43_03965</name>
</gene>
<evidence type="ECO:0000313" key="2">
    <source>
        <dbReference type="EMBL" id="AGA66083.1"/>
    </source>
</evidence>
<sequence length="332" mass="38774">MNLSQIISIIVSIIGAIVSVIGAIVSVVSSLNKYKIDCNLELIKEQNDSNPDVKLQLKNLNKETVMSVFDKKGTMYIKITSDKPDFSKYSDYVCRYLQVLDNKKLCEIIYQNRIKDIEKLLGSSNILDIKEIDYGKIVSTYDKTNIIVYRYPQFKEYDTFNINERIKTICTESVLVYKNILPELYKKLGFDLLIANSSYPLLDAFSYMINYLSAGKRFLENQLYEHNFANQLRTFLITLSKSELLQEEGVKLVNESLKKVNSLQELMEEYYDNFYNTEEIPINIIYSDYVKLLELGFNTIMPNKLFLELTCKNKKLFNRKETHKLYSYINID</sequence>